<keyword evidence="7" id="KW-0813">Transport</keyword>
<evidence type="ECO:0000256" key="5">
    <source>
        <dbReference type="ARBA" id="ARBA00022989"/>
    </source>
</evidence>
<dbReference type="AlphaFoldDB" id="A0A7W6KMD6"/>
<comment type="similarity">
    <text evidence="7">Belongs to the TRAP transporter large permease family.</text>
</comment>
<keyword evidence="2" id="KW-1003">Cell membrane</keyword>
<comment type="caution">
    <text evidence="9">The sequence shown here is derived from an EMBL/GenBank/DDBJ whole genome shotgun (WGS) entry which is preliminary data.</text>
</comment>
<feature type="transmembrane region" description="Helical" evidence="7">
    <location>
        <begin position="362"/>
        <end position="386"/>
    </location>
</feature>
<dbReference type="PANTHER" id="PTHR33362:SF2">
    <property type="entry name" value="TRAP TRANSPORTER LARGE PERMEASE PROTEIN"/>
    <property type="match status" value="1"/>
</dbReference>
<sequence>MELEISLLLFGVFFALVIVGVPVPFCIGLGTISAMLAIFPYGNALTITAQRMAVGMDSFVLLAIPFFVLAGMLMSNGGIAMRLVRFSEMLLGRVPGSLLHVNILSNMLFGAISGSAAAAAAAVGSTLSPIQKKLGYDPTLYTSANISSCITGALIPPSTPLIVYSLSAGGVSIAALFVAGYLPGILMGLSVMIVAGILAARRHYPRSERPTFRQCVTITLEALPSLMLIVIVIGGILAGVFTATEGSAVAVVYTFLLSVVFYRSIALKDLPRIMMESIITTSVVMLMVGLSMGMAWVMTRAAIPQAVSAGLLSVSDNPIIILLLINLILLVIGLFMDLTPAVLILVPILLPIVKSLGMDPIHFGIMMIFNLCIGVITPPVGTSLFVGCSVSGVRVQDIIKPILPFYFGLITVLAMVIYIPELSLFLPRLLGLTN</sequence>
<evidence type="ECO:0000313" key="9">
    <source>
        <dbReference type="EMBL" id="MBB4123750.1"/>
    </source>
</evidence>
<dbReference type="EMBL" id="JACIDZ010000014">
    <property type="protein sequence ID" value="MBB4123750.1"/>
    <property type="molecule type" value="Genomic_DNA"/>
</dbReference>
<evidence type="ECO:0000313" key="10">
    <source>
        <dbReference type="Proteomes" id="UP000530571"/>
    </source>
</evidence>
<evidence type="ECO:0000256" key="7">
    <source>
        <dbReference type="RuleBase" id="RU369079"/>
    </source>
</evidence>
<feature type="transmembrane region" description="Helical" evidence="7">
    <location>
        <begin position="59"/>
        <end position="83"/>
    </location>
</feature>
<evidence type="ECO:0000259" key="8">
    <source>
        <dbReference type="Pfam" id="PF06808"/>
    </source>
</evidence>
<proteinExistence type="inferred from homology"/>
<reference evidence="9 10" key="1">
    <citation type="submission" date="2020-08" db="EMBL/GenBank/DDBJ databases">
        <title>Genomic Encyclopedia of Type Strains, Phase IV (KMG-IV): sequencing the most valuable type-strain genomes for metagenomic binning, comparative biology and taxonomic classification.</title>
        <authorList>
            <person name="Goeker M."/>
        </authorList>
    </citation>
    <scope>NUCLEOTIDE SEQUENCE [LARGE SCALE GENOMIC DNA]</scope>
    <source>
        <strain evidence="9 10">DSM 28101</strain>
    </source>
</reference>
<feature type="transmembrane region" description="Helical" evidence="7">
    <location>
        <begin position="398"/>
        <end position="419"/>
    </location>
</feature>
<keyword evidence="5 7" id="KW-1133">Transmembrane helix</keyword>
<feature type="transmembrane region" description="Helical" evidence="7">
    <location>
        <begin position="319"/>
        <end position="350"/>
    </location>
</feature>
<evidence type="ECO:0000256" key="4">
    <source>
        <dbReference type="ARBA" id="ARBA00022692"/>
    </source>
</evidence>
<comment type="function">
    <text evidence="7">Part of the tripartite ATP-independent periplasmic (TRAP) transport system.</text>
</comment>
<evidence type="ECO:0000256" key="1">
    <source>
        <dbReference type="ARBA" id="ARBA00004429"/>
    </source>
</evidence>
<dbReference type="PANTHER" id="PTHR33362">
    <property type="entry name" value="SIALIC ACID TRAP TRANSPORTER PERMEASE PROTEIN SIAT-RELATED"/>
    <property type="match status" value="1"/>
</dbReference>
<protein>
    <recommendedName>
        <fullName evidence="7">TRAP transporter large permease protein</fullName>
    </recommendedName>
</protein>
<dbReference type="InterPro" id="IPR004681">
    <property type="entry name" value="TRAP_DctM"/>
</dbReference>
<keyword evidence="3 7" id="KW-0997">Cell inner membrane</keyword>
<accession>A0A7W6KMD6</accession>
<evidence type="ECO:0000256" key="2">
    <source>
        <dbReference type="ARBA" id="ARBA00022475"/>
    </source>
</evidence>
<dbReference type="Proteomes" id="UP000530571">
    <property type="component" value="Unassembled WGS sequence"/>
</dbReference>
<gene>
    <name evidence="9" type="ORF">GGR30_003698</name>
</gene>
<evidence type="ECO:0000256" key="3">
    <source>
        <dbReference type="ARBA" id="ARBA00022519"/>
    </source>
</evidence>
<dbReference type="InterPro" id="IPR010656">
    <property type="entry name" value="DctM"/>
</dbReference>
<dbReference type="GO" id="GO:0005886">
    <property type="term" value="C:plasma membrane"/>
    <property type="evidence" value="ECO:0007669"/>
    <property type="project" value="UniProtKB-SubCell"/>
</dbReference>
<keyword evidence="4 7" id="KW-0812">Transmembrane</keyword>
<keyword evidence="10" id="KW-1185">Reference proteome</keyword>
<comment type="subunit">
    <text evidence="7">The complex comprises the extracytoplasmic solute receptor protein and the two transmembrane proteins.</text>
</comment>
<name>A0A7W6KMD6_9HYPH</name>
<dbReference type="PIRSF" id="PIRSF006066">
    <property type="entry name" value="HI0050"/>
    <property type="match status" value="1"/>
</dbReference>
<evidence type="ECO:0000256" key="6">
    <source>
        <dbReference type="ARBA" id="ARBA00023136"/>
    </source>
</evidence>
<comment type="subcellular location">
    <subcellularLocation>
        <location evidence="1 7">Cell inner membrane</location>
        <topology evidence="1 7">Multi-pass membrane protein</topology>
    </subcellularLocation>
</comment>
<feature type="transmembrane region" description="Helical" evidence="7">
    <location>
        <begin position="173"/>
        <end position="199"/>
    </location>
</feature>
<feature type="transmembrane region" description="Helical" evidence="7">
    <location>
        <begin position="103"/>
        <end position="123"/>
    </location>
</feature>
<organism evidence="9 10">
    <name type="scientific">Martelella radicis</name>
    <dbReference type="NCBI Taxonomy" id="1397476"/>
    <lineage>
        <taxon>Bacteria</taxon>
        <taxon>Pseudomonadati</taxon>
        <taxon>Pseudomonadota</taxon>
        <taxon>Alphaproteobacteria</taxon>
        <taxon>Hyphomicrobiales</taxon>
        <taxon>Aurantimonadaceae</taxon>
        <taxon>Martelella</taxon>
    </lineage>
</organism>
<feature type="domain" description="TRAP C4-dicarboxylate transport system permease DctM subunit" evidence="8">
    <location>
        <begin position="10"/>
        <end position="422"/>
    </location>
</feature>
<feature type="transmembrane region" description="Helical" evidence="7">
    <location>
        <begin position="220"/>
        <end position="241"/>
    </location>
</feature>
<dbReference type="Pfam" id="PF06808">
    <property type="entry name" value="DctM"/>
    <property type="match status" value="1"/>
</dbReference>
<dbReference type="NCBIfam" id="TIGR00786">
    <property type="entry name" value="dctM"/>
    <property type="match status" value="1"/>
</dbReference>
<comment type="caution">
    <text evidence="7">Lacks conserved residue(s) required for the propagation of feature annotation.</text>
</comment>
<dbReference type="GO" id="GO:0022857">
    <property type="term" value="F:transmembrane transporter activity"/>
    <property type="evidence" value="ECO:0007669"/>
    <property type="project" value="UniProtKB-UniRule"/>
</dbReference>
<keyword evidence="6 7" id="KW-0472">Membrane</keyword>
<feature type="transmembrane region" description="Helical" evidence="7">
    <location>
        <begin position="6"/>
        <end position="39"/>
    </location>
</feature>
<dbReference type="RefSeq" id="WP_183489305.1">
    <property type="nucleotide sequence ID" value="NZ_JACIDZ010000014.1"/>
</dbReference>
<feature type="transmembrane region" description="Helical" evidence="7">
    <location>
        <begin position="278"/>
        <end position="299"/>
    </location>
</feature>
<feature type="transmembrane region" description="Helical" evidence="7">
    <location>
        <begin position="247"/>
        <end position="266"/>
    </location>
</feature>